<evidence type="ECO:0000313" key="2">
    <source>
        <dbReference type="Proteomes" id="UP000825066"/>
    </source>
</evidence>
<evidence type="ECO:0008006" key="3">
    <source>
        <dbReference type="Google" id="ProtNLM"/>
    </source>
</evidence>
<protein>
    <recommendedName>
        <fullName evidence="3">Phasin domain-containing protein</fullName>
    </recommendedName>
</protein>
<dbReference type="EMBL" id="AP024684">
    <property type="protein sequence ID" value="BCX42750.1"/>
    <property type="molecule type" value="Genomic_DNA"/>
</dbReference>
<gene>
    <name evidence="1" type="ORF">STNY_R09160</name>
</gene>
<dbReference type="RefSeq" id="WP_180839972.1">
    <property type="nucleotide sequence ID" value="NZ_AP024684.1"/>
</dbReference>
<proteinExistence type="predicted"/>
<accession>A0ABM7QYN8</accession>
<dbReference type="Proteomes" id="UP000825066">
    <property type="component" value="Chromosome"/>
</dbReference>
<name>A0ABM7QYN8_9GAMM</name>
<organism evidence="1 2">
    <name type="scientific">Stenotrophomonas pavanii</name>
    <dbReference type="NCBI Taxonomy" id="487698"/>
    <lineage>
        <taxon>Bacteria</taxon>
        <taxon>Pseudomonadati</taxon>
        <taxon>Pseudomonadota</taxon>
        <taxon>Gammaproteobacteria</taxon>
        <taxon>Lysobacterales</taxon>
        <taxon>Lysobacteraceae</taxon>
        <taxon>Stenotrophomonas</taxon>
    </lineage>
</organism>
<reference evidence="1 2" key="1">
    <citation type="submission" date="2021-05" db="EMBL/GenBank/DDBJ databases">
        <title>Complete Genome Sequence of Stenotrophomonas pavanii strain Y.</title>
        <authorList>
            <person name="Dohra H."/>
            <person name="Mohad Din A.R.J."/>
            <person name="Suzuki K."/>
            <person name="Fatma A."/>
            <person name="Honjyo M."/>
            <person name="Nishimura T."/>
            <person name="Moriuch R."/>
            <person name="Masuda K."/>
            <person name="Minoura A."/>
            <person name="Tashiro Y."/>
            <person name="Futamata H."/>
        </authorList>
    </citation>
    <scope>NUCLEOTIDE SEQUENCE [LARGE SCALE GENOMIC DNA]</scope>
    <source>
        <strain evidence="2">Y</strain>
    </source>
</reference>
<sequence>MSATETALATLERIAGVNAEFGAVAAATPDFMIRVGESMLKKQAVDLRAAHAALSELIDQGDRLTVAFRALGQSNGMQAQINAHRECEASMLAFAAALARAKGGAA</sequence>
<keyword evidence="2" id="KW-1185">Reference proteome</keyword>
<evidence type="ECO:0000313" key="1">
    <source>
        <dbReference type="EMBL" id="BCX42750.1"/>
    </source>
</evidence>